<keyword evidence="2 3" id="KW-0802">TPR repeat</keyword>
<evidence type="ECO:0000256" key="4">
    <source>
        <dbReference type="SAM" id="Phobius"/>
    </source>
</evidence>
<dbReference type="PANTHER" id="PTHR44858:SF1">
    <property type="entry name" value="UDP-N-ACETYLGLUCOSAMINE--PEPTIDE N-ACETYLGLUCOSAMINYLTRANSFERASE SPINDLY-RELATED"/>
    <property type="match status" value="1"/>
</dbReference>
<dbReference type="Pfam" id="PF14559">
    <property type="entry name" value="TPR_19"/>
    <property type="match status" value="1"/>
</dbReference>
<evidence type="ECO:0000256" key="2">
    <source>
        <dbReference type="ARBA" id="ARBA00022803"/>
    </source>
</evidence>
<dbReference type="PROSITE" id="PS50005">
    <property type="entry name" value="TPR"/>
    <property type="match status" value="1"/>
</dbReference>
<dbReference type="InterPro" id="IPR011990">
    <property type="entry name" value="TPR-like_helical_dom_sf"/>
</dbReference>
<dbReference type="SMART" id="SM00028">
    <property type="entry name" value="TPR"/>
    <property type="match status" value="3"/>
</dbReference>
<keyword evidence="4" id="KW-0812">Transmembrane</keyword>
<protein>
    <submittedName>
        <fullName evidence="5">Tetratricopeptide repeat protein</fullName>
    </submittedName>
</protein>
<evidence type="ECO:0000313" key="6">
    <source>
        <dbReference type="Proteomes" id="UP000516369"/>
    </source>
</evidence>
<dbReference type="SUPFAM" id="SSF48452">
    <property type="entry name" value="TPR-like"/>
    <property type="match status" value="1"/>
</dbReference>
<dbReference type="InterPro" id="IPR019734">
    <property type="entry name" value="TPR_rpt"/>
</dbReference>
<reference evidence="5 6" key="1">
    <citation type="submission" date="2020-05" db="EMBL/GenBank/DDBJ databases">
        <title>Complete closed genome sequence of Defluviicoccus vanus.</title>
        <authorList>
            <person name="Bessarab I."/>
            <person name="Arumugam K."/>
            <person name="Maszenan A.M."/>
            <person name="Seviour R.J."/>
            <person name="Williams R.B."/>
        </authorList>
    </citation>
    <scope>NUCLEOTIDE SEQUENCE [LARGE SCALE GENOMIC DNA]</scope>
    <source>
        <strain evidence="5 6">Ben 114</strain>
    </source>
</reference>
<keyword evidence="1" id="KW-0677">Repeat</keyword>
<sequence length="211" mass="22906">MNGSAWNRLGAAQLRSGTMLVLALLVVFGFAFIIRPMLRDGPPGDYETRQGDIALSGGDFAAAMRHFETALAKTPGHRGALMGRAIVLMQTGHEADAEAAFDQLIEQLATTTAADDRTGQGALAAAYANRGILRDRSGRSAEALADYRQSLRIDPQVVAGPGMIDRVLHGDPQPSTVAKRAVYLEGQLRLPKAERRLQLPELDQRQRMYKP</sequence>
<dbReference type="EMBL" id="CP053923">
    <property type="protein sequence ID" value="QNT68314.1"/>
    <property type="molecule type" value="Genomic_DNA"/>
</dbReference>
<keyword evidence="6" id="KW-1185">Reference proteome</keyword>
<dbReference type="KEGG" id="dvn:HQ394_01745"/>
<keyword evidence="4" id="KW-0472">Membrane</keyword>
<gene>
    <name evidence="5" type="ORF">HQ394_01745</name>
</gene>
<dbReference type="InterPro" id="IPR050498">
    <property type="entry name" value="Ycf3"/>
</dbReference>
<dbReference type="AlphaFoldDB" id="A0A7H1MXX8"/>
<organism evidence="5 6">
    <name type="scientific">Defluviicoccus vanus</name>
    <dbReference type="NCBI Taxonomy" id="111831"/>
    <lineage>
        <taxon>Bacteria</taxon>
        <taxon>Pseudomonadati</taxon>
        <taxon>Pseudomonadota</taxon>
        <taxon>Alphaproteobacteria</taxon>
        <taxon>Rhodospirillales</taxon>
        <taxon>Rhodospirillaceae</taxon>
        <taxon>Defluviicoccus</taxon>
    </lineage>
</organism>
<evidence type="ECO:0000256" key="3">
    <source>
        <dbReference type="PROSITE-ProRule" id="PRU00339"/>
    </source>
</evidence>
<name>A0A7H1MXX8_9PROT</name>
<dbReference type="Gene3D" id="1.25.40.10">
    <property type="entry name" value="Tetratricopeptide repeat domain"/>
    <property type="match status" value="1"/>
</dbReference>
<dbReference type="PANTHER" id="PTHR44858">
    <property type="entry name" value="TETRATRICOPEPTIDE REPEAT PROTEIN 6"/>
    <property type="match status" value="1"/>
</dbReference>
<accession>A0A7H1MXX8</accession>
<feature type="repeat" description="TPR" evidence="3">
    <location>
        <begin position="124"/>
        <end position="157"/>
    </location>
</feature>
<evidence type="ECO:0000256" key="1">
    <source>
        <dbReference type="ARBA" id="ARBA00022737"/>
    </source>
</evidence>
<dbReference type="Pfam" id="PF07719">
    <property type="entry name" value="TPR_2"/>
    <property type="match status" value="1"/>
</dbReference>
<feature type="transmembrane region" description="Helical" evidence="4">
    <location>
        <begin position="12"/>
        <end position="34"/>
    </location>
</feature>
<keyword evidence="4" id="KW-1133">Transmembrane helix</keyword>
<proteinExistence type="predicted"/>
<dbReference type="Proteomes" id="UP000516369">
    <property type="component" value="Chromosome"/>
</dbReference>
<dbReference type="InterPro" id="IPR013105">
    <property type="entry name" value="TPR_2"/>
</dbReference>
<dbReference type="RefSeq" id="WP_190261758.1">
    <property type="nucleotide sequence ID" value="NZ_CP053923.1"/>
</dbReference>
<evidence type="ECO:0000313" key="5">
    <source>
        <dbReference type="EMBL" id="QNT68314.1"/>
    </source>
</evidence>